<name>A0A9N9N5V1_9GLOM</name>
<protein>
    <submittedName>
        <fullName evidence="1">5531_t:CDS:1</fullName>
    </submittedName>
</protein>
<organism evidence="1 2">
    <name type="scientific">Ambispora gerdemannii</name>
    <dbReference type="NCBI Taxonomy" id="144530"/>
    <lineage>
        <taxon>Eukaryota</taxon>
        <taxon>Fungi</taxon>
        <taxon>Fungi incertae sedis</taxon>
        <taxon>Mucoromycota</taxon>
        <taxon>Glomeromycotina</taxon>
        <taxon>Glomeromycetes</taxon>
        <taxon>Archaeosporales</taxon>
        <taxon>Ambisporaceae</taxon>
        <taxon>Ambispora</taxon>
    </lineage>
</organism>
<accession>A0A9N9N5V1</accession>
<dbReference type="Proteomes" id="UP000789831">
    <property type="component" value="Unassembled WGS sequence"/>
</dbReference>
<proteinExistence type="predicted"/>
<reference evidence="1" key="1">
    <citation type="submission" date="2021-06" db="EMBL/GenBank/DDBJ databases">
        <authorList>
            <person name="Kallberg Y."/>
            <person name="Tangrot J."/>
            <person name="Rosling A."/>
        </authorList>
    </citation>
    <scope>NUCLEOTIDE SEQUENCE</scope>
    <source>
        <strain evidence="1">MT106</strain>
    </source>
</reference>
<dbReference type="OrthoDB" id="2396460at2759"/>
<keyword evidence="2" id="KW-1185">Reference proteome</keyword>
<comment type="caution">
    <text evidence="1">The sequence shown here is derived from an EMBL/GenBank/DDBJ whole genome shotgun (WGS) entry which is preliminary data.</text>
</comment>
<evidence type="ECO:0000313" key="2">
    <source>
        <dbReference type="Proteomes" id="UP000789831"/>
    </source>
</evidence>
<sequence>IFNLARKAVRSAVEMGGESLDHLKKSLNNWFAEEEQRLAHTNNDNKENFDSS</sequence>
<dbReference type="EMBL" id="CAJVPL010018812">
    <property type="protein sequence ID" value="CAG8703143.1"/>
    <property type="molecule type" value="Genomic_DNA"/>
</dbReference>
<feature type="non-terminal residue" evidence="1">
    <location>
        <position position="1"/>
    </location>
</feature>
<evidence type="ECO:0000313" key="1">
    <source>
        <dbReference type="EMBL" id="CAG8703143.1"/>
    </source>
</evidence>
<dbReference type="AlphaFoldDB" id="A0A9N9N5V1"/>
<gene>
    <name evidence="1" type="ORF">AGERDE_LOCUS13611</name>
</gene>